<gene>
    <name evidence="1" type="ORF">Cch02nite_73530</name>
</gene>
<dbReference type="EMBL" id="BONG01000075">
    <property type="protein sequence ID" value="GIF93909.1"/>
    <property type="molecule type" value="Genomic_DNA"/>
</dbReference>
<dbReference type="Proteomes" id="UP000619293">
    <property type="component" value="Unassembled WGS sequence"/>
</dbReference>
<sequence>MSTGVTSQQLAGFAPLLYCAGCRRRMRELTGGPQRVFQCAPGCRRQPVDAVWLEEQVVRALAGRVPLVRAAEAITAITVARHGPAGVGVRYRNDRWIGRQPDMRARPTTVFVPARRPRA</sequence>
<dbReference type="AlphaFoldDB" id="A0A8J3KF21"/>
<keyword evidence="2" id="KW-1185">Reference proteome</keyword>
<evidence type="ECO:0000313" key="1">
    <source>
        <dbReference type="EMBL" id="GIF93909.1"/>
    </source>
</evidence>
<organism evidence="1 2">
    <name type="scientific">Catellatospora chokoriensis</name>
    <dbReference type="NCBI Taxonomy" id="310353"/>
    <lineage>
        <taxon>Bacteria</taxon>
        <taxon>Bacillati</taxon>
        <taxon>Actinomycetota</taxon>
        <taxon>Actinomycetes</taxon>
        <taxon>Micromonosporales</taxon>
        <taxon>Micromonosporaceae</taxon>
        <taxon>Catellatospora</taxon>
    </lineage>
</organism>
<accession>A0A8J3KF21</accession>
<comment type="caution">
    <text evidence="1">The sequence shown here is derived from an EMBL/GenBank/DDBJ whole genome shotgun (WGS) entry which is preliminary data.</text>
</comment>
<name>A0A8J3KF21_9ACTN</name>
<reference evidence="1 2" key="1">
    <citation type="submission" date="2021-01" db="EMBL/GenBank/DDBJ databases">
        <title>Whole genome shotgun sequence of Catellatospora chokoriensis NBRC 107358.</title>
        <authorList>
            <person name="Komaki H."/>
            <person name="Tamura T."/>
        </authorList>
    </citation>
    <scope>NUCLEOTIDE SEQUENCE [LARGE SCALE GENOMIC DNA]</scope>
    <source>
        <strain evidence="1 2">NBRC 107358</strain>
    </source>
</reference>
<proteinExistence type="predicted"/>
<evidence type="ECO:0000313" key="2">
    <source>
        <dbReference type="Proteomes" id="UP000619293"/>
    </source>
</evidence>
<dbReference type="RefSeq" id="WP_191841473.1">
    <property type="nucleotide sequence ID" value="NZ_BAAALB010000019.1"/>
</dbReference>
<protein>
    <submittedName>
        <fullName evidence="1">Uncharacterized protein</fullName>
    </submittedName>
</protein>